<dbReference type="Proteomes" id="UP001154312">
    <property type="component" value="Unassembled WGS sequence"/>
</dbReference>
<dbReference type="RefSeq" id="WP_277445233.1">
    <property type="nucleotide sequence ID" value="NZ_JAKOAV010000040.1"/>
</dbReference>
<evidence type="ECO:0000256" key="1">
    <source>
        <dbReference type="SAM" id="Phobius"/>
    </source>
</evidence>
<dbReference type="SUPFAM" id="SSF56219">
    <property type="entry name" value="DNase I-like"/>
    <property type="match status" value="1"/>
</dbReference>
<dbReference type="AlphaFoldDB" id="A0A9X4H3L1"/>
<protein>
    <submittedName>
        <fullName evidence="2">Endonuclease/exonuclease/phosphatase family protein</fullName>
    </submittedName>
</protein>
<comment type="caution">
    <text evidence="2">The sequence shown here is derived from an EMBL/GenBank/DDBJ whole genome shotgun (WGS) entry which is preliminary data.</text>
</comment>
<keyword evidence="2" id="KW-0255">Endonuclease</keyword>
<keyword evidence="3" id="KW-1185">Reference proteome</keyword>
<evidence type="ECO:0000313" key="3">
    <source>
        <dbReference type="Proteomes" id="UP001154312"/>
    </source>
</evidence>
<proteinExistence type="predicted"/>
<name>A0A9X4H3L1_9FIRM</name>
<organism evidence="2 3">
    <name type="scientific">Pelotomaculum isophthalicicum JI</name>
    <dbReference type="NCBI Taxonomy" id="947010"/>
    <lineage>
        <taxon>Bacteria</taxon>
        <taxon>Bacillati</taxon>
        <taxon>Bacillota</taxon>
        <taxon>Clostridia</taxon>
        <taxon>Eubacteriales</taxon>
        <taxon>Desulfotomaculaceae</taxon>
        <taxon>Pelotomaculum</taxon>
    </lineage>
</organism>
<dbReference type="EMBL" id="JAKOAV010000040">
    <property type="protein sequence ID" value="MDF9409726.1"/>
    <property type="molecule type" value="Genomic_DNA"/>
</dbReference>
<keyword evidence="2" id="KW-0378">Hydrolase</keyword>
<keyword evidence="1" id="KW-1133">Transmembrane helix</keyword>
<keyword evidence="2" id="KW-0540">Nuclease</keyword>
<keyword evidence="1" id="KW-0812">Transmembrane</keyword>
<accession>A0A9X4H3L1</accession>
<evidence type="ECO:0000313" key="2">
    <source>
        <dbReference type="EMBL" id="MDF9409726.1"/>
    </source>
</evidence>
<sequence length="367" mass="42154">MHLSYFKIPLIIVLGLLSFFVLFLVYINLTGYKPKDVVALNVNNNSFEGMRSETMEQESVIKKNTPLSMITFNIGYCGLDRNQDFFMDGGKSSRSFSKEQTLINLENITRFFQNDKPSFILIQEADVSSTRSYHINQKEYLEKELTGYASTFGVNYQVSWVPAPLLHPMGAVYSGLLTLSRYKSDSAARFQYPGREKWLRQMFDLDRCFIENRLPVEGGKELVLINSHLSAFDEGGLIRQKQLEFLKKHISEEYYDKGNYVIVGGDWNHILPGTNPGIFGFTEEKPFWVQEMPQDFTPAGFKWAVDRKTPSVRSTAAPYQEKQNFVAVIDGFLVSPNIEIQNCQGYQLNFENSDHNPVSFIFTLSYR</sequence>
<dbReference type="InterPro" id="IPR036691">
    <property type="entry name" value="Endo/exonu/phosph_ase_sf"/>
</dbReference>
<keyword evidence="1" id="KW-0472">Membrane</keyword>
<gene>
    <name evidence="2" type="ORF">L7E55_15445</name>
</gene>
<reference evidence="2" key="1">
    <citation type="submission" date="2022-02" db="EMBL/GenBank/DDBJ databases">
        <authorList>
            <person name="Leng L."/>
        </authorList>
    </citation>
    <scope>NUCLEOTIDE SEQUENCE</scope>
    <source>
        <strain evidence="2">JI</strain>
    </source>
</reference>
<feature type="transmembrane region" description="Helical" evidence="1">
    <location>
        <begin position="6"/>
        <end position="27"/>
    </location>
</feature>
<dbReference type="GO" id="GO:0004519">
    <property type="term" value="F:endonuclease activity"/>
    <property type="evidence" value="ECO:0007669"/>
    <property type="project" value="UniProtKB-KW"/>
</dbReference>
<dbReference type="Gene3D" id="3.60.10.10">
    <property type="entry name" value="Endonuclease/exonuclease/phosphatase"/>
    <property type="match status" value="1"/>
</dbReference>